<dbReference type="InterPro" id="IPR035979">
    <property type="entry name" value="RBD_domain_sf"/>
</dbReference>
<dbReference type="InterPro" id="IPR052462">
    <property type="entry name" value="SLIRP/GR-RBP-like"/>
</dbReference>
<protein>
    <recommendedName>
        <fullName evidence="3">RRM domain-containing protein</fullName>
    </recommendedName>
</protein>
<keyword evidence="1 2" id="KW-0694">RNA-binding</keyword>
<dbReference type="PROSITE" id="PS50102">
    <property type="entry name" value="RRM"/>
    <property type="match status" value="1"/>
</dbReference>
<dbReference type="PANTHER" id="PTHR48027">
    <property type="entry name" value="HETEROGENEOUS NUCLEAR RIBONUCLEOPROTEIN 87F-RELATED"/>
    <property type="match status" value="1"/>
</dbReference>
<dbReference type="Proteomes" id="UP001227230">
    <property type="component" value="Chromosome 6"/>
</dbReference>
<evidence type="ECO:0000259" key="3">
    <source>
        <dbReference type="PROSITE" id="PS50102"/>
    </source>
</evidence>
<name>A0ABY9C499_VITVI</name>
<dbReference type="EMBL" id="CP126653">
    <property type="protein sequence ID" value="WJZ89950.1"/>
    <property type="molecule type" value="Genomic_DNA"/>
</dbReference>
<evidence type="ECO:0000313" key="5">
    <source>
        <dbReference type="Proteomes" id="UP001227230"/>
    </source>
</evidence>
<proteinExistence type="predicted"/>
<gene>
    <name evidence="4" type="ORF">VitviT2T_009133</name>
</gene>
<sequence length="111" mass="12436">MASFRGISDTFLRFSSLNPYLLSSQLIFCRGIASTLFVKGISFSTTEKTLAEAFSQFGEVVEAKIIMDKRKLRPKGFAYVTFTREDEAEKALTEMNGKVVDGRTVLVDYAM</sequence>
<dbReference type="Gene3D" id="3.30.70.330">
    <property type="match status" value="1"/>
</dbReference>
<dbReference type="SMART" id="SM00360">
    <property type="entry name" value="RRM"/>
    <property type="match status" value="1"/>
</dbReference>
<keyword evidence="5" id="KW-1185">Reference proteome</keyword>
<dbReference type="SMART" id="SM00361">
    <property type="entry name" value="RRM_1"/>
    <property type="match status" value="1"/>
</dbReference>
<dbReference type="InterPro" id="IPR000504">
    <property type="entry name" value="RRM_dom"/>
</dbReference>
<dbReference type="Pfam" id="PF00076">
    <property type="entry name" value="RRM_1"/>
    <property type="match status" value="1"/>
</dbReference>
<organism evidence="4 5">
    <name type="scientific">Vitis vinifera</name>
    <name type="common">Grape</name>
    <dbReference type="NCBI Taxonomy" id="29760"/>
    <lineage>
        <taxon>Eukaryota</taxon>
        <taxon>Viridiplantae</taxon>
        <taxon>Streptophyta</taxon>
        <taxon>Embryophyta</taxon>
        <taxon>Tracheophyta</taxon>
        <taxon>Spermatophyta</taxon>
        <taxon>Magnoliopsida</taxon>
        <taxon>eudicotyledons</taxon>
        <taxon>Gunneridae</taxon>
        <taxon>Pentapetalae</taxon>
        <taxon>rosids</taxon>
        <taxon>Vitales</taxon>
        <taxon>Vitaceae</taxon>
        <taxon>Viteae</taxon>
        <taxon>Vitis</taxon>
    </lineage>
</organism>
<dbReference type="InterPro" id="IPR012677">
    <property type="entry name" value="Nucleotide-bd_a/b_plait_sf"/>
</dbReference>
<reference evidence="4 5" key="1">
    <citation type="journal article" date="2023" name="Hortic Res">
        <title>The complete reference genome for grapevine (Vitis vinifera L.) genetics and breeding.</title>
        <authorList>
            <person name="Shi X."/>
            <person name="Cao S."/>
            <person name="Wang X."/>
            <person name="Huang S."/>
            <person name="Wang Y."/>
            <person name="Liu Z."/>
            <person name="Liu W."/>
            <person name="Leng X."/>
            <person name="Peng Y."/>
            <person name="Wang N."/>
            <person name="Wang Y."/>
            <person name="Ma Z."/>
            <person name="Xu X."/>
            <person name="Zhang F."/>
            <person name="Xue H."/>
            <person name="Zhong H."/>
            <person name="Wang Y."/>
            <person name="Zhang K."/>
            <person name="Velt A."/>
            <person name="Avia K."/>
            <person name="Holtgrawe D."/>
            <person name="Grimplet J."/>
            <person name="Matus J.T."/>
            <person name="Ware D."/>
            <person name="Wu X."/>
            <person name="Wang H."/>
            <person name="Liu C."/>
            <person name="Fang Y."/>
            <person name="Rustenholz C."/>
            <person name="Cheng Z."/>
            <person name="Xiao H."/>
            <person name="Zhou Y."/>
        </authorList>
    </citation>
    <scope>NUCLEOTIDE SEQUENCE [LARGE SCALE GENOMIC DNA]</scope>
    <source>
        <strain evidence="5">cv. Pinot noir / PN40024</strain>
        <tissue evidence="4">Leaf</tissue>
    </source>
</reference>
<accession>A0ABY9C499</accession>
<feature type="domain" description="RRM" evidence="3">
    <location>
        <begin position="34"/>
        <end position="111"/>
    </location>
</feature>
<dbReference type="SUPFAM" id="SSF54928">
    <property type="entry name" value="RNA-binding domain, RBD"/>
    <property type="match status" value="1"/>
</dbReference>
<dbReference type="InterPro" id="IPR003954">
    <property type="entry name" value="RRM_euk-type"/>
</dbReference>
<evidence type="ECO:0000256" key="2">
    <source>
        <dbReference type="PROSITE-ProRule" id="PRU00176"/>
    </source>
</evidence>
<evidence type="ECO:0000313" key="4">
    <source>
        <dbReference type="EMBL" id="WJZ89950.1"/>
    </source>
</evidence>
<evidence type="ECO:0000256" key="1">
    <source>
        <dbReference type="ARBA" id="ARBA00022884"/>
    </source>
</evidence>